<accession>E6WQV3</accession>
<protein>
    <submittedName>
        <fullName evidence="1">Uncharacterized protein</fullName>
    </submittedName>
</protein>
<gene>
    <name evidence="1" type="ordered locus">Psesu_0772</name>
</gene>
<proteinExistence type="predicted"/>
<keyword evidence="2" id="KW-1185">Reference proteome</keyword>
<dbReference type="KEGG" id="psu:Psesu_0772"/>
<dbReference type="OrthoDB" id="5988143at2"/>
<evidence type="ECO:0000313" key="1">
    <source>
        <dbReference type="EMBL" id="ADV26625.1"/>
    </source>
</evidence>
<organism evidence="1 2">
    <name type="scientific">Pseudoxanthomonas suwonensis (strain 11-1)</name>
    <dbReference type="NCBI Taxonomy" id="743721"/>
    <lineage>
        <taxon>Bacteria</taxon>
        <taxon>Pseudomonadati</taxon>
        <taxon>Pseudomonadota</taxon>
        <taxon>Gammaproteobacteria</taxon>
        <taxon>Lysobacterales</taxon>
        <taxon>Lysobacteraceae</taxon>
        <taxon>Pseudoxanthomonas</taxon>
    </lineage>
</organism>
<dbReference type="EMBL" id="CP002446">
    <property type="protein sequence ID" value="ADV26625.1"/>
    <property type="molecule type" value="Genomic_DNA"/>
</dbReference>
<dbReference type="STRING" id="743721.Psesu_0772"/>
<name>E6WQV3_PSEUU</name>
<sequence length="92" mass="10103">MDTETALALPPPQPLAQFMAAPPGVPPVPHWEHLLPDAVAQAWRRDPEVLSQLLGQLLACHLGRRNGHMDETLDELHLMVAMELQALAGFPD</sequence>
<reference evidence="1 2" key="1">
    <citation type="submission" date="2011-01" db="EMBL/GenBank/DDBJ databases">
        <title>Complete sequence of Pseudoxanthomonas suwonensis 11-1.</title>
        <authorList>
            <consortium name="US DOE Joint Genome Institute"/>
            <person name="Lucas S."/>
            <person name="Copeland A."/>
            <person name="Lapidus A."/>
            <person name="Cheng J.-F."/>
            <person name="Goodwin L."/>
            <person name="Pitluck S."/>
            <person name="Teshima H."/>
            <person name="Detter J.C."/>
            <person name="Han C."/>
            <person name="Tapia R."/>
            <person name="Land M."/>
            <person name="Hauser L."/>
            <person name="Kyrpides N."/>
            <person name="Ivanova N."/>
            <person name="Ovchinnikova G."/>
            <person name="Siebers A.K."/>
            <person name="Allgaier M."/>
            <person name="Thelen M.P."/>
            <person name="Hugenholtz P."/>
            <person name="Gladden J."/>
            <person name="Woyke T."/>
        </authorList>
    </citation>
    <scope>NUCLEOTIDE SEQUENCE [LARGE SCALE GENOMIC DNA]</scope>
    <source>
        <strain evidence="2">11-1</strain>
    </source>
</reference>
<dbReference type="RefSeq" id="WP_013534455.1">
    <property type="nucleotide sequence ID" value="NC_014924.1"/>
</dbReference>
<dbReference type="HOGENOM" id="CLU_2411039_0_0_6"/>
<dbReference type="Proteomes" id="UP000008632">
    <property type="component" value="Chromosome"/>
</dbReference>
<dbReference type="AlphaFoldDB" id="E6WQV3"/>
<evidence type="ECO:0000313" key="2">
    <source>
        <dbReference type="Proteomes" id="UP000008632"/>
    </source>
</evidence>